<organism evidence="3">
    <name type="scientific">Streptomyces chromofuscus</name>
    <dbReference type="NCBI Taxonomy" id="42881"/>
    <lineage>
        <taxon>Bacteria</taxon>
        <taxon>Bacillati</taxon>
        <taxon>Actinomycetota</taxon>
        <taxon>Actinomycetes</taxon>
        <taxon>Kitasatosporales</taxon>
        <taxon>Streptomycetaceae</taxon>
        <taxon>Streptomyces</taxon>
    </lineage>
</organism>
<dbReference type="Gene3D" id="3.30.300.30">
    <property type="match status" value="1"/>
</dbReference>
<dbReference type="SMART" id="SM00923">
    <property type="entry name" value="MbtH"/>
    <property type="match status" value="1"/>
</dbReference>
<gene>
    <name evidence="3" type="primary">tmcJ</name>
</gene>
<dbReference type="GO" id="GO:0043041">
    <property type="term" value="P:amino acid activation for nonribosomal peptide biosynthetic process"/>
    <property type="evidence" value="ECO:0007669"/>
    <property type="project" value="TreeGrafter"/>
</dbReference>
<dbReference type="InterPro" id="IPR009081">
    <property type="entry name" value="PP-bd_ACP"/>
</dbReference>
<feature type="domain" description="Carrier" evidence="2">
    <location>
        <begin position="571"/>
        <end position="646"/>
    </location>
</feature>
<dbReference type="Pfam" id="PF03621">
    <property type="entry name" value="MbtH"/>
    <property type="match status" value="1"/>
</dbReference>
<dbReference type="EMBL" id="LN999909">
    <property type="protein sequence ID" value="CUX96957.1"/>
    <property type="molecule type" value="Genomic_DNA"/>
</dbReference>
<dbReference type="AlphaFoldDB" id="A0A1L7S8S2"/>
<evidence type="ECO:0000259" key="2">
    <source>
        <dbReference type="PROSITE" id="PS50075"/>
    </source>
</evidence>
<dbReference type="PROSITE" id="PS00455">
    <property type="entry name" value="AMP_BINDING"/>
    <property type="match status" value="1"/>
</dbReference>
<evidence type="ECO:0000313" key="3">
    <source>
        <dbReference type="EMBL" id="CUX96957.1"/>
    </source>
</evidence>
<dbReference type="PANTHER" id="PTHR45527:SF1">
    <property type="entry name" value="FATTY ACID SYNTHASE"/>
    <property type="match status" value="1"/>
</dbReference>
<dbReference type="Gene3D" id="3.40.50.12780">
    <property type="entry name" value="N-terminal domain of ligase-like"/>
    <property type="match status" value="1"/>
</dbReference>
<dbReference type="Gene3D" id="1.10.1200.10">
    <property type="entry name" value="ACP-like"/>
    <property type="match status" value="1"/>
</dbReference>
<dbReference type="GO" id="GO:0031177">
    <property type="term" value="F:phosphopantetheine binding"/>
    <property type="evidence" value="ECO:0007669"/>
    <property type="project" value="TreeGrafter"/>
</dbReference>
<dbReference type="InterPro" id="IPR000873">
    <property type="entry name" value="AMP-dep_synth/lig_dom"/>
</dbReference>
<dbReference type="NCBIfam" id="TIGR01733">
    <property type="entry name" value="AA-adenyl-dom"/>
    <property type="match status" value="1"/>
</dbReference>
<dbReference type="SUPFAM" id="SSF56801">
    <property type="entry name" value="Acetyl-CoA synthetase-like"/>
    <property type="match status" value="1"/>
</dbReference>
<proteinExistence type="predicted"/>
<dbReference type="PANTHER" id="PTHR45527">
    <property type="entry name" value="NONRIBOSOMAL PEPTIDE SYNTHETASE"/>
    <property type="match status" value="1"/>
</dbReference>
<dbReference type="InterPro" id="IPR038020">
    <property type="entry name" value="MbtH-like_sf"/>
</dbReference>
<dbReference type="InterPro" id="IPR042099">
    <property type="entry name" value="ANL_N_sf"/>
</dbReference>
<dbReference type="InterPro" id="IPR036736">
    <property type="entry name" value="ACP-like_sf"/>
</dbReference>
<dbReference type="GO" id="GO:0044550">
    <property type="term" value="P:secondary metabolite biosynthetic process"/>
    <property type="evidence" value="ECO:0007669"/>
    <property type="project" value="TreeGrafter"/>
</dbReference>
<dbReference type="GO" id="GO:0005737">
    <property type="term" value="C:cytoplasm"/>
    <property type="evidence" value="ECO:0007669"/>
    <property type="project" value="TreeGrafter"/>
</dbReference>
<dbReference type="InterPro" id="IPR025110">
    <property type="entry name" value="AMP-bd_C"/>
</dbReference>
<protein>
    <submittedName>
        <fullName evidence="3">TmcJ</fullName>
    </submittedName>
</protein>
<dbReference type="SUPFAM" id="SSF47336">
    <property type="entry name" value="ACP-like"/>
    <property type="match status" value="1"/>
</dbReference>
<evidence type="ECO:0000256" key="1">
    <source>
        <dbReference type="SAM" id="MobiDB-lite"/>
    </source>
</evidence>
<dbReference type="SUPFAM" id="SSF160582">
    <property type="entry name" value="MbtH-like"/>
    <property type="match status" value="1"/>
</dbReference>
<feature type="compositionally biased region" description="Basic and acidic residues" evidence="1">
    <location>
        <begin position="47"/>
        <end position="56"/>
    </location>
</feature>
<accession>A0A1L7S8S2</accession>
<dbReference type="PROSITE" id="PS50075">
    <property type="entry name" value="CARRIER"/>
    <property type="match status" value="1"/>
</dbReference>
<dbReference type="Pfam" id="PF00550">
    <property type="entry name" value="PP-binding"/>
    <property type="match status" value="1"/>
</dbReference>
<dbReference type="Pfam" id="PF13193">
    <property type="entry name" value="AMP-binding_C"/>
    <property type="match status" value="1"/>
</dbReference>
<dbReference type="InterPro" id="IPR010071">
    <property type="entry name" value="AA_adenyl_dom"/>
</dbReference>
<dbReference type="InterPro" id="IPR045851">
    <property type="entry name" value="AMP-bd_C_sf"/>
</dbReference>
<dbReference type="Pfam" id="PF00501">
    <property type="entry name" value="AMP-binding"/>
    <property type="match status" value="1"/>
</dbReference>
<feature type="region of interest" description="Disordered" evidence="1">
    <location>
        <begin position="1"/>
        <end position="67"/>
    </location>
</feature>
<dbReference type="InterPro" id="IPR020845">
    <property type="entry name" value="AMP-binding_CS"/>
</dbReference>
<name>A0A1L7S8S2_STRCW</name>
<reference evidence="3" key="1">
    <citation type="submission" date="2015-12" db="EMBL/GenBank/DDBJ databases">
        <title>TMC-86A gene cluster.</title>
        <authorList>
            <person name="Zabala D."/>
            <person name="Cartwright J."/>
            <person name="Roberts D."/>
            <person name="Samborskyy M."/>
            <person name="Leadlay P.F."/>
            <person name="Challis G.L."/>
        </authorList>
    </citation>
    <scope>NUCLEOTIDE SEQUENCE</scope>
    <source>
        <strain evidence="3">ATCC 49982</strain>
    </source>
</reference>
<dbReference type="InterPro" id="IPR005153">
    <property type="entry name" value="MbtH-like_dom"/>
</dbReference>
<dbReference type="Gene3D" id="3.90.820.10">
    <property type="entry name" value="Structural Genomics, Unknown Function 30-nov-00 1gh9 Mol_id"/>
    <property type="match status" value="1"/>
</dbReference>
<sequence>MSDSGSASHALVENTEGDLGVWPVTRPVPPGWRPAGHQGSHTSCLTEADRRGRERPAGAPTPPEGDAGTLLELFRRTVENHPARPAVSDREHTYTYTALNRHSDGLAQALLARGVRPGDHIAYLLPRGVAPFVVLLATLKAGAAYVPLDPTAPDDRLRLLIDHSGATTVITHPEMAGRLDGLATARLMEYAPGDHADPKPGPATAAAPRQGASVLFTSGSTGVPKAVLLEHRNLAQFAENPALPALTPQDRIGHVSNLAFDAFHWETWCAFAAGAEVVTLPTMPDLIGGDMRRELKQRRITAMLVPTLAFNHLAHEQPETFSSLRILATGGDVVSPGACRDLLAAGFAGQLVNLYGPTEAATACSAHPVTDTDHHGSVPIGRALEGIGLHILDETLTEVAPGSVGQLHIGGPGVARGYHGRPGLTAERFLPDPHGAPGGRLYATGDLAVRGEDGLLRYVGRTDDQVKVRGYRIEPREVERELARHHQVRDVAVVVGGEGVDRYLAALVVLYGDSSFAALREAAASSMPDYMVPSAFISIPEMPSNDRGKRDLARLREIVTDHQKHRADRVAPSDPVEIRLADFWKDLISVDEVGLTDDFFALGGNSLQAFRLRRRIVKELGVEVSNREILVTSELGALADLVRSKTGLVPSRKEDDLV</sequence>